<evidence type="ECO:0000313" key="1">
    <source>
        <dbReference type="EMBL" id="SDI13561.1"/>
    </source>
</evidence>
<protein>
    <submittedName>
        <fullName evidence="1">Uncharacterized protein</fullName>
    </submittedName>
</protein>
<organism evidence="1 2">
    <name type="scientific">Proteiniclasticum ruminis</name>
    <dbReference type="NCBI Taxonomy" id="398199"/>
    <lineage>
        <taxon>Bacteria</taxon>
        <taxon>Bacillati</taxon>
        <taxon>Bacillota</taxon>
        <taxon>Clostridia</taxon>
        <taxon>Eubacteriales</taxon>
        <taxon>Clostridiaceae</taxon>
        <taxon>Proteiniclasticum</taxon>
    </lineage>
</organism>
<proteinExistence type="predicted"/>
<name>A0A1G8I479_9CLOT</name>
<gene>
    <name evidence="1" type="ORF">SAMN05421804_101762</name>
</gene>
<dbReference type="RefSeq" id="WP_031574276.1">
    <property type="nucleotide sequence ID" value="NZ_FNDZ01000001.1"/>
</dbReference>
<evidence type="ECO:0000313" key="2">
    <source>
        <dbReference type="Proteomes" id="UP000183255"/>
    </source>
</evidence>
<sequence length="97" mass="11841">MDDVYLEQILMNQELNQALYRKGSLLLCYFLEGEMIFEEVILSSREMMIVRRRERSSQRLMKQYEHLFYVSRTAIREEKFMEFLEHSHPPYDNALVI</sequence>
<reference evidence="1 2" key="1">
    <citation type="submission" date="2016-10" db="EMBL/GenBank/DDBJ databases">
        <authorList>
            <person name="de Groot N.N."/>
        </authorList>
    </citation>
    <scope>NUCLEOTIDE SEQUENCE [LARGE SCALE GENOMIC DNA]</scope>
    <source>
        <strain evidence="1 2">CGMCC 1.5058</strain>
    </source>
</reference>
<dbReference type="AlphaFoldDB" id="A0A1G8I479"/>
<dbReference type="EMBL" id="FNDZ01000001">
    <property type="protein sequence ID" value="SDI13561.1"/>
    <property type="molecule type" value="Genomic_DNA"/>
</dbReference>
<accession>A0A1G8I479</accession>
<dbReference type="Proteomes" id="UP000183255">
    <property type="component" value="Unassembled WGS sequence"/>
</dbReference>